<keyword evidence="3" id="KW-1185">Reference proteome</keyword>
<dbReference type="PANTHER" id="PTHR22642:SF2">
    <property type="entry name" value="PROTEIN LONG AFTER FAR-RED 3"/>
    <property type="match status" value="1"/>
</dbReference>
<dbReference type="PANTHER" id="PTHR22642">
    <property type="entry name" value="IMIDAZOLONEPROPIONASE"/>
    <property type="match status" value="1"/>
</dbReference>
<evidence type="ECO:0000313" key="3">
    <source>
        <dbReference type="Proteomes" id="UP001500166"/>
    </source>
</evidence>
<dbReference type="InterPro" id="IPR033932">
    <property type="entry name" value="YtcJ-like"/>
</dbReference>
<dbReference type="SUPFAM" id="SSF51338">
    <property type="entry name" value="Composite domain of metallo-dependent hydrolases"/>
    <property type="match status" value="1"/>
</dbReference>
<dbReference type="InterPro" id="IPR011059">
    <property type="entry name" value="Metal-dep_hydrolase_composite"/>
</dbReference>
<dbReference type="Gene3D" id="3.10.310.70">
    <property type="match status" value="1"/>
</dbReference>
<dbReference type="CDD" id="cd01300">
    <property type="entry name" value="YtcJ_like"/>
    <property type="match status" value="1"/>
</dbReference>
<dbReference type="Pfam" id="PF07969">
    <property type="entry name" value="Amidohydro_3"/>
    <property type="match status" value="1"/>
</dbReference>
<dbReference type="EMBL" id="BAAAQA010000004">
    <property type="protein sequence ID" value="GAA2112036.1"/>
    <property type="molecule type" value="Genomic_DNA"/>
</dbReference>
<gene>
    <name evidence="2" type="ORF">GCM10009824_07910</name>
</gene>
<evidence type="ECO:0000259" key="1">
    <source>
        <dbReference type="Pfam" id="PF07969"/>
    </source>
</evidence>
<dbReference type="SUPFAM" id="SSF51556">
    <property type="entry name" value="Metallo-dependent hydrolases"/>
    <property type="match status" value="1"/>
</dbReference>
<dbReference type="Gene3D" id="2.30.40.10">
    <property type="entry name" value="Urease, subunit C, domain 1"/>
    <property type="match status" value="1"/>
</dbReference>
<reference evidence="3" key="1">
    <citation type="journal article" date="2019" name="Int. J. Syst. Evol. Microbiol.">
        <title>The Global Catalogue of Microorganisms (GCM) 10K type strain sequencing project: providing services to taxonomists for standard genome sequencing and annotation.</title>
        <authorList>
            <consortium name="The Broad Institute Genomics Platform"/>
            <consortium name="The Broad Institute Genome Sequencing Center for Infectious Disease"/>
            <person name="Wu L."/>
            <person name="Ma J."/>
        </authorList>
    </citation>
    <scope>NUCLEOTIDE SEQUENCE [LARGE SCALE GENOMIC DNA]</scope>
    <source>
        <strain evidence="3">JCM 15914</strain>
    </source>
</reference>
<sequence length="542" mass="60143">MFGLFHNAKIHSMNPAAGWTPQNAWHASDTPHPDAILTSHDRIVAVSDYQELKDLAPLGTEHTDMENRSVLPGLGDAHIHSAIYARSLFEPDMRNCRSLEEALDVLKPYVAKAREDESITWIFGGQWNVNIWDKPVVPDRKALDSVSPDIPVALGSMDWHTLWLNSKALEELGLDRDVPNPNGGTYVRDEHGELTGILREAAAIPVRDGLMQSDVSGHIDDMLPHGQRELLKRGITSIHDIDGADCLYAYQKIRERGELDIRIHKVLRQEQILDFISRGIRTGSGDEWISIGPLKLFTDGALGSHTAHMSEPWPGTHDHGVAVISREELDHWTHKAAAAGIASAVHAVGDQAVTDVLDSFEANRTIAQVFGLRQRVEHAQYIKRDDILRFQRLGVTASMQPLHCPEEIPMNDFVEGRDMVAYGWNSLRAAGTPMAFGSDGPVVDPNPFFGIHAAVCRSEPEKPANRWQPEESIGLPEALYYYTHAVARASYEENLKGCLAPGMLADFIAVDRDVFAEDAQAVKDTVVEATVVGAQIRYQRER</sequence>
<accession>A0ABP5J4H0</accession>
<dbReference type="InterPro" id="IPR013108">
    <property type="entry name" value="Amidohydro_3"/>
</dbReference>
<comment type="caution">
    <text evidence="2">The sequence shown here is derived from an EMBL/GenBank/DDBJ whole genome shotgun (WGS) entry which is preliminary data.</text>
</comment>
<feature type="domain" description="Amidohydrolase 3" evidence="1">
    <location>
        <begin position="64"/>
        <end position="538"/>
    </location>
</feature>
<name>A0ABP5J4H0_9MICC</name>
<evidence type="ECO:0000313" key="2">
    <source>
        <dbReference type="EMBL" id="GAA2112036.1"/>
    </source>
</evidence>
<organism evidence="2 3">
    <name type="scientific">Kocuria atrinae</name>
    <dbReference type="NCBI Taxonomy" id="592377"/>
    <lineage>
        <taxon>Bacteria</taxon>
        <taxon>Bacillati</taxon>
        <taxon>Actinomycetota</taxon>
        <taxon>Actinomycetes</taxon>
        <taxon>Micrococcales</taxon>
        <taxon>Micrococcaceae</taxon>
        <taxon>Kocuria</taxon>
    </lineage>
</organism>
<dbReference type="InterPro" id="IPR032466">
    <property type="entry name" value="Metal_Hydrolase"/>
</dbReference>
<dbReference type="Proteomes" id="UP001500166">
    <property type="component" value="Unassembled WGS sequence"/>
</dbReference>
<protein>
    <submittedName>
        <fullName evidence="2">Amidohydrolase</fullName>
    </submittedName>
</protein>
<proteinExistence type="predicted"/>
<dbReference type="RefSeq" id="WP_344223711.1">
    <property type="nucleotide sequence ID" value="NZ_BAAAQA010000004.1"/>
</dbReference>
<dbReference type="Gene3D" id="3.20.20.140">
    <property type="entry name" value="Metal-dependent hydrolases"/>
    <property type="match status" value="1"/>
</dbReference>